<reference evidence="2 3" key="1">
    <citation type="journal article" date="2013" name="Genome Biol.">
        <title>The genome sequence of the most widely cultivated cacao type and its use to identify candidate genes regulating pod color.</title>
        <authorList>
            <person name="Motamayor J.C."/>
            <person name="Mockaitis K."/>
            <person name="Schmutz J."/>
            <person name="Haiminen N."/>
            <person name="Iii D.L."/>
            <person name="Cornejo O."/>
            <person name="Findley S.D."/>
            <person name="Zheng P."/>
            <person name="Utro F."/>
            <person name="Royaert S."/>
            <person name="Saski C."/>
            <person name="Jenkins J."/>
            <person name="Podicheti R."/>
            <person name="Zhao M."/>
            <person name="Scheffler B.E."/>
            <person name="Stack J.C."/>
            <person name="Feltus F.A."/>
            <person name="Mustiga G.M."/>
            <person name="Amores F."/>
            <person name="Phillips W."/>
            <person name="Marelli J.P."/>
            <person name="May G.D."/>
            <person name="Shapiro H."/>
            <person name="Ma J."/>
            <person name="Bustamante C.D."/>
            <person name="Schnell R.J."/>
            <person name="Main D."/>
            <person name="Gilbert D."/>
            <person name="Parida L."/>
            <person name="Kuhn D.N."/>
        </authorList>
    </citation>
    <scope>NUCLEOTIDE SEQUENCE [LARGE SCALE GENOMIC DNA]</scope>
    <source>
        <strain evidence="3">cv. Matina 1-6</strain>
    </source>
</reference>
<feature type="compositionally biased region" description="Polar residues" evidence="1">
    <location>
        <begin position="1419"/>
        <end position="1432"/>
    </location>
</feature>
<feature type="region of interest" description="Disordered" evidence="1">
    <location>
        <begin position="633"/>
        <end position="660"/>
    </location>
</feature>
<protein>
    <submittedName>
        <fullName evidence="2">Modifier of snc1, putative isoform 2</fullName>
    </submittedName>
</protein>
<feature type="region of interest" description="Disordered" evidence="1">
    <location>
        <begin position="904"/>
        <end position="1057"/>
    </location>
</feature>
<dbReference type="PANTHER" id="PTHR34805:SF1">
    <property type="entry name" value="PROTEIN MODIFIER OF SNC1 1"/>
    <property type="match status" value="1"/>
</dbReference>
<feature type="region of interest" description="Disordered" evidence="1">
    <location>
        <begin position="292"/>
        <end position="325"/>
    </location>
</feature>
<evidence type="ECO:0000313" key="2">
    <source>
        <dbReference type="EMBL" id="EOY20806.1"/>
    </source>
</evidence>
<feature type="compositionally biased region" description="Polar residues" evidence="1">
    <location>
        <begin position="160"/>
        <end position="184"/>
    </location>
</feature>
<feature type="compositionally biased region" description="Basic and acidic residues" evidence="1">
    <location>
        <begin position="1408"/>
        <end position="1418"/>
    </location>
</feature>
<dbReference type="eggNOG" id="ENOG502QUIY">
    <property type="taxonomic scope" value="Eukaryota"/>
</dbReference>
<feature type="compositionally biased region" description="Polar residues" evidence="1">
    <location>
        <begin position="915"/>
        <end position="926"/>
    </location>
</feature>
<dbReference type="InterPro" id="IPR038808">
    <property type="entry name" value="MOS1-like"/>
</dbReference>
<evidence type="ECO:0000256" key="1">
    <source>
        <dbReference type="SAM" id="MobiDB-lite"/>
    </source>
</evidence>
<dbReference type="Gramene" id="EOY20806">
    <property type="protein sequence ID" value="EOY20806"/>
    <property type="gene ID" value="TCM_012153"/>
</dbReference>
<feature type="region of interest" description="Disordered" evidence="1">
    <location>
        <begin position="112"/>
        <end position="277"/>
    </location>
</feature>
<feature type="compositionally biased region" description="Polar residues" evidence="1">
    <location>
        <begin position="763"/>
        <end position="775"/>
    </location>
</feature>
<sequence>MTLQQNLNHDIKYALWRTEMGFCKTKWHDCFGKSCCSKTNKLTQPKVLISISHLLFFVKVEDIEVLVFFSLNPSAFLSVVSRLENHGLDPNVEIVPKGTLSWGSKSSSSSNAWGSSTLSPNADGGSSSPGHLSACPSSGGSGTRPSTAGSDRAHEPANAWGSNSRPSSASGALASNQTSLTSLRPRSAETRPGSSQLSRFAEPVPENSGAWGAAGTAEKLGMTSSKNDGFSLTSGDFPTLGSEKDTSGKNAELQEHGSQSRPGSSSGVAPLKERPGTSIVVDISVNANVKTGNTNSWRRDNPPYTEDGVRPSMEKWHADPQGSHPYPNTGIPPQHYDAWRGPPINNHPGGVWYRGPPGGPPYGPPVAPGGFPMEPFPYYRPQIPGAALANPQPVPPPGAGPMGPHPKNGDMYRGPMPDAFVRPGMPIRPPFYPGPVAYEGYYGPPMGYCNSNERDIPFMGIPAGPAAHNRYPSQNAPDPGGSHARPSVYGPPGKTLAAEHAESGHPHETRGPYKVLLKQHDGWEGKDEEHRWEDNATAGLEKSDQRRTAAWENDGKANQKKEEVSIRTVVEEASFQITDHHGGDSILGKLKSSEGMENAKAYDDISVKEVAHPEVPAATKDASLIQKIEGLNAKARASDGRHESISGSNREEQKNKSQVVNAKAKHFANEVASGSCAVFPDKMPASGMTEPTCNEVAVSDGDKSLDLPAVGGAGINRRSTHSIHGRTDHRGRGRFNPQDADGWRKKPLFTDSSNVKPTKDSENPSNVNIQDSMSLEASEKSGLYSQVRDEGESMPPVYDPSDSQAQRAMMRELAKQRVKQRQKEEEERARDQKAKALAKLEELNRRTQTAEGFTQKLESVPDSVVQSKQEDSQTLAEETILASRSEATSLASVSNPTVVALVSQSNTGGVEKPTVFSNQQPPVSTKNVHKTTADMHNQSLPLQQRVSNADAALHNLSQVSDSSTSKQKRVGYRKRDNSSLDKSSSEKSISTSTTELPKVHSDAAVDVGPSAEAVANEFTSGSETISTQNVVNEPPVHQRRKNNRSGKNKHKMEETSSVVLLPSGISKESNLTGTFVESLKPKSSECELDPSLVQSLTDSKDGNRSSEQDSALLNEEVYGRVNNQWKSQHSRRMPRNPQAHRSAVHSSDAVVWAPVRSHNKAEAFEEVSHKLVVESVSPQVKNDAQVQNNPRNKRAEMERYIPKPVAKEMAQQVISQQPVAPSDNQTASDETVVRADTGSLGVECSQPMGSAMGKVGNSTELRNDGRQSRQGRGHGSWRQRASAEATLQGQDGQYSNSSKNTLKSTEHNQHQKLDSSPVKEQPKYDECNTSDGWNIPENPDSAAPPVVPVVRDQGLTGRGKRHAFKGNKGGGNNYDFDHKKINNGEAEKFNRQSSILEMGQSDLPATSKETRAVGERSTSHWQPKSSAINQRGSRPDSDQNVGAEIGWANKKDSTPQGRVSIPPQPDKETSEGMTQPLKDLYISEKGNVEEAHNGGYHDSKRERKVASLKGRPHSPNQGPGLPVEAPQSNVDARTEQRTTSGFRKNGNQNTRYGRGHESRGEWGSSGQEIKQHNPPANRDRQRHNSHYEYQPVGPQNNSRPSNPEGAKDGSHGAGARFRERGQSHSRRGGGNFHGRQSGSVRVDGGYE</sequence>
<feature type="compositionally biased region" description="Basic and acidic residues" evidence="1">
    <location>
        <begin position="1375"/>
        <end position="1390"/>
    </location>
</feature>
<proteinExistence type="predicted"/>
<keyword evidence="3" id="KW-1185">Reference proteome</keyword>
<feature type="compositionally biased region" description="Basic and acidic residues" evidence="1">
    <location>
        <begin position="497"/>
        <end position="511"/>
    </location>
</feature>
<accession>A0A061FUB0</accession>
<feature type="compositionally biased region" description="Basic and acidic residues" evidence="1">
    <location>
        <begin position="1605"/>
        <end position="1622"/>
    </location>
</feature>
<feature type="compositionally biased region" description="Polar residues" evidence="1">
    <location>
        <begin position="1285"/>
        <end position="1303"/>
    </location>
</feature>
<dbReference type="FunCoup" id="A0A061FUB0">
    <property type="interactions" value="2057"/>
</dbReference>
<feature type="compositionally biased region" description="Basic and acidic residues" evidence="1">
    <location>
        <begin position="1486"/>
        <end position="1505"/>
    </location>
</feature>
<feature type="compositionally biased region" description="Polar residues" evidence="1">
    <location>
        <begin position="1212"/>
        <end position="1229"/>
    </location>
</feature>
<feature type="compositionally biased region" description="Basic and acidic residues" evidence="1">
    <location>
        <begin position="541"/>
        <end position="559"/>
    </location>
</feature>
<feature type="compositionally biased region" description="Basic residues" evidence="1">
    <location>
        <begin position="1037"/>
        <end position="1050"/>
    </location>
</feature>
<feature type="region of interest" description="Disordered" evidence="1">
    <location>
        <begin position="1208"/>
        <end position="1647"/>
    </location>
</feature>
<feature type="region of interest" description="Disordered" evidence="1">
    <location>
        <begin position="524"/>
        <end position="559"/>
    </location>
</feature>
<feature type="region of interest" description="Disordered" evidence="1">
    <location>
        <begin position="852"/>
        <end position="876"/>
    </location>
</feature>
<feature type="region of interest" description="Disordered" evidence="1">
    <location>
        <begin position="460"/>
        <end position="512"/>
    </location>
</feature>
<dbReference type="PANTHER" id="PTHR34805">
    <property type="entry name" value="PROTEIN MODIFIER OF SNC1 1"/>
    <property type="match status" value="1"/>
</dbReference>
<feature type="compositionally biased region" description="Basic and acidic residues" evidence="1">
    <location>
        <begin position="524"/>
        <end position="534"/>
    </location>
</feature>
<name>A0A061FUB0_THECC</name>
<feature type="compositionally biased region" description="Polar residues" evidence="1">
    <location>
        <begin position="955"/>
        <end position="965"/>
    </location>
</feature>
<dbReference type="GO" id="GO:0040029">
    <property type="term" value="P:epigenetic regulation of gene expression"/>
    <property type="evidence" value="ECO:0000318"/>
    <property type="project" value="GO_Central"/>
</dbReference>
<feature type="compositionally biased region" description="Low complexity" evidence="1">
    <location>
        <begin position="986"/>
        <end position="996"/>
    </location>
</feature>
<feature type="region of interest" description="Disordered" evidence="1">
    <location>
        <begin position="712"/>
        <end position="833"/>
    </location>
</feature>
<feature type="region of interest" description="Disordered" evidence="1">
    <location>
        <begin position="1125"/>
        <end position="1145"/>
    </location>
</feature>
<feature type="compositionally biased region" description="Polar residues" evidence="1">
    <location>
        <begin position="934"/>
        <end position="947"/>
    </location>
</feature>
<organism evidence="2 3">
    <name type="scientific">Theobroma cacao</name>
    <name type="common">Cacao</name>
    <name type="synonym">Cocoa</name>
    <dbReference type="NCBI Taxonomy" id="3641"/>
    <lineage>
        <taxon>Eukaryota</taxon>
        <taxon>Viridiplantae</taxon>
        <taxon>Streptophyta</taxon>
        <taxon>Embryophyta</taxon>
        <taxon>Tracheophyta</taxon>
        <taxon>Spermatophyta</taxon>
        <taxon>Magnoliopsida</taxon>
        <taxon>eudicotyledons</taxon>
        <taxon>Gunneridae</taxon>
        <taxon>Pentapetalae</taxon>
        <taxon>rosids</taxon>
        <taxon>malvids</taxon>
        <taxon>Malvales</taxon>
        <taxon>Malvaceae</taxon>
        <taxon>Byttnerioideae</taxon>
        <taxon>Theobroma</taxon>
    </lineage>
</organism>
<dbReference type="EMBL" id="CM001881">
    <property type="protein sequence ID" value="EOY20806.1"/>
    <property type="molecule type" value="Genomic_DNA"/>
</dbReference>
<feature type="compositionally biased region" description="Basic and acidic residues" evidence="1">
    <location>
        <begin position="1304"/>
        <end position="1313"/>
    </location>
</feature>
<feature type="compositionally biased region" description="Polar residues" evidence="1">
    <location>
        <begin position="256"/>
        <end position="267"/>
    </location>
</feature>
<dbReference type="Proteomes" id="UP000026915">
    <property type="component" value="Chromosome 3"/>
</dbReference>
<dbReference type="InParanoid" id="A0A061FUB0"/>
<feature type="compositionally biased region" description="Basic and acidic residues" evidence="1">
    <location>
        <begin position="973"/>
        <end position="985"/>
    </location>
</feature>
<feature type="compositionally biased region" description="Polar residues" evidence="1">
    <location>
        <begin position="1526"/>
        <end position="1551"/>
    </location>
</feature>
<feature type="compositionally biased region" description="Basic and acidic residues" evidence="1">
    <location>
        <begin position="809"/>
        <end position="833"/>
    </location>
</feature>
<feature type="compositionally biased region" description="Polar residues" evidence="1">
    <location>
        <begin position="864"/>
        <end position="876"/>
    </location>
</feature>
<feature type="compositionally biased region" description="Polar residues" evidence="1">
    <location>
        <begin position="222"/>
        <end position="236"/>
    </location>
</feature>
<evidence type="ECO:0000313" key="3">
    <source>
        <dbReference type="Proteomes" id="UP000026915"/>
    </source>
</evidence>
<feature type="compositionally biased region" description="Basic and acidic residues" evidence="1">
    <location>
        <begin position="242"/>
        <end position="255"/>
    </location>
</feature>
<gene>
    <name evidence="2" type="ORF">TCM_012153</name>
</gene>
<dbReference type="STRING" id="3641.A0A061FUB0"/>
<feature type="compositionally biased region" description="Polar residues" evidence="1">
    <location>
        <begin position="1017"/>
        <end position="1031"/>
    </location>
</feature>
<dbReference type="OMA" id="QHDGWEG"/>
<feature type="compositionally biased region" description="Basic and acidic residues" evidence="1">
    <location>
        <begin position="636"/>
        <end position="655"/>
    </location>
</feature>
<feature type="compositionally biased region" description="Basic and acidic residues" evidence="1">
    <location>
        <begin position="297"/>
        <end position="318"/>
    </location>
</feature>